<evidence type="ECO:0000313" key="3">
    <source>
        <dbReference type="EMBL" id="KCZ53639.1"/>
    </source>
</evidence>
<comment type="caution">
    <text evidence="3">The sequence shown here is derived from an EMBL/GenBank/DDBJ whole genome shotgun (WGS) entry which is preliminary data.</text>
</comment>
<organism evidence="3 4">
    <name type="scientific">Hyphomonas beringensis</name>
    <dbReference type="NCBI Taxonomy" id="1280946"/>
    <lineage>
        <taxon>Bacteria</taxon>
        <taxon>Pseudomonadati</taxon>
        <taxon>Pseudomonadota</taxon>
        <taxon>Alphaproteobacteria</taxon>
        <taxon>Hyphomonadales</taxon>
        <taxon>Hyphomonadaceae</taxon>
        <taxon>Hyphomonas</taxon>
    </lineage>
</organism>
<evidence type="ECO:0000313" key="4">
    <source>
        <dbReference type="Proteomes" id="UP000027037"/>
    </source>
</evidence>
<keyword evidence="4" id="KW-1185">Reference proteome</keyword>
<dbReference type="eggNOG" id="ENOG5033HTW">
    <property type="taxonomic scope" value="Bacteria"/>
</dbReference>
<dbReference type="AlphaFoldDB" id="A0A062UAK7"/>
<gene>
    <name evidence="3" type="ORF">HY29_16600</name>
</gene>
<feature type="region of interest" description="Disordered" evidence="1">
    <location>
        <begin position="1"/>
        <end position="37"/>
    </location>
</feature>
<proteinExistence type="predicted"/>
<dbReference type="EMBL" id="AWFF01000049">
    <property type="protein sequence ID" value="KCZ53639.1"/>
    <property type="molecule type" value="Genomic_DNA"/>
</dbReference>
<name>A0A062UAK7_9PROT</name>
<dbReference type="STRING" id="1280946.HY29_16600"/>
<feature type="domain" description="DUF5681" evidence="2">
    <location>
        <begin position="17"/>
        <end position="89"/>
    </location>
</feature>
<feature type="region of interest" description="Disordered" evidence="1">
    <location>
        <begin position="122"/>
        <end position="147"/>
    </location>
</feature>
<dbReference type="OrthoDB" id="2086138at2"/>
<evidence type="ECO:0000256" key="1">
    <source>
        <dbReference type="SAM" id="MobiDB-lite"/>
    </source>
</evidence>
<dbReference type="Proteomes" id="UP000027037">
    <property type="component" value="Unassembled WGS sequence"/>
</dbReference>
<reference evidence="3 4" key="1">
    <citation type="journal article" date="2014" name="Antonie Van Leeuwenhoek">
        <title>Hyphomonas beringensis sp. nov. and Hyphomonas chukchiensis sp. nov., isolated from surface seawater of the Bering Sea and Chukchi Sea.</title>
        <authorList>
            <person name="Li C."/>
            <person name="Lai Q."/>
            <person name="Li G."/>
            <person name="Dong C."/>
            <person name="Wang J."/>
            <person name="Liao Y."/>
            <person name="Shao Z."/>
        </authorList>
    </citation>
    <scope>NUCLEOTIDE SEQUENCE [LARGE SCALE GENOMIC DNA]</scope>
    <source>
        <strain evidence="3 4">25B14_1</strain>
    </source>
</reference>
<protein>
    <recommendedName>
        <fullName evidence="2">DUF5681 domain-containing protein</fullName>
    </recommendedName>
</protein>
<accession>A0A062UAK7</accession>
<dbReference type="Pfam" id="PF18932">
    <property type="entry name" value="DUF5681"/>
    <property type="match status" value="1"/>
</dbReference>
<evidence type="ECO:0000259" key="2">
    <source>
        <dbReference type="Pfam" id="PF18932"/>
    </source>
</evidence>
<dbReference type="InterPro" id="IPR043736">
    <property type="entry name" value="DUF5681"/>
</dbReference>
<sequence length="147" mass="16907">MMPEYDEAPIGYQSPPKRNQFRKGKSGNPRGRPRKADGIEDNLSWLLALPVRVSDTGEQVTMFSALIRVLHRLVVNGDLQAMKLMERVTKKALKYNLIDLPPVPKEEDPLITMSRAVHEALEEEKRDLCPEEDIRTSTDQDWEHKDE</sequence>
<dbReference type="RefSeq" id="WP_051601467.1">
    <property type="nucleotide sequence ID" value="NZ_AWFF01000049.1"/>
</dbReference>